<reference evidence="9 10" key="1">
    <citation type="journal article" date="2016" name="Nat. Commun.">
        <title>Thousands of microbial genomes shed light on interconnected biogeochemical processes in an aquifer system.</title>
        <authorList>
            <person name="Anantharaman K."/>
            <person name="Brown C.T."/>
            <person name="Hug L.A."/>
            <person name="Sharon I."/>
            <person name="Castelle C.J."/>
            <person name="Probst A.J."/>
            <person name="Thomas B.C."/>
            <person name="Singh A."/>
            <person name="Wilkins M.J."/>
            <person name="Karaoz U."/>
            <person name="Brodie E.L."/>
            <person name="Williams K.H."/>
            <person name="Hubbard S.S."/>
            <person name="Banfield J.F."/>
        </authorList>
    </citation>
    <scope>NUCLEOTIDE SEQUENCE [LARGE SCALE GENOMIC DNA]</scope>
</reference>
<evidence type="ECO:0000313" key="10">
    <source>
        <dbReference type="Proteomes" id="UP000178515"/>
    </source>
</evidence>
<evidence type="ECO:0000313" key="9">
    <source>
        <dbReference type="EMBL" id="OGY58665.1"/>
    </source>
</evidence>
<comment type="caution">
    <text evidence="9">The sequence shown here is derived from an EMBL/GenBank/DDBJ whole genome shotgun (WGS) entry which is preliminary data.</text>
</comment>
<comment type="subcellular location">
    <subcellularLocation>
        <location evidence="1">Membrane</location>
        <topology evidence="1">Multi-pass membrane protein</topology>
    </subcellularLocation>
</comment>
<dbReference type="PROSITE" id="PS51201">
    <property type="entry name" value="RCK_N"/>
    <property type="match status" value="1"/>
</dbReference>
<evidence type="ECO:0000256" key="4">
    <source>
        <dbReference type="ARBA" id="ARBA00022692"/>
    </source>
</evidence>
<proteinExistence type="inferred from homology"/>
<dbReference type="AlphaFoldDB" id="A0A1G1Z1Z3"/>
<dbReference type="Pfam" id="PF02254">
    <property type="entry name" value="TrkA_N"/>
    <property type="match status" value="1"/>
</dbReference>
<feature type="transmembrane region" description="Helical" evidence="7">
    <location>
        <begin position="358"/>
        <end position="378"/>
    </location>
</feature>
<organism evidence="9 10">
    <name type="scientific">Candidatus Colwellbacteria bacterium RIFCSPHIGHO2_12_FULL_44_17</name>
    <dbReference type="NCBI Taxonomy" id="1797689"/>
    <lineage>
        <taxon>Bacteria</taxon>
        <taxon>Candidatus Colwelliibacteriota</taxon>
    </lineage>
</organism>
<feature type="transmembrane region" description="Helical" evidence="7">
    <location>
        <begin position="29"/>
        <end position="47"/>
    </location>
</feature>
<dbReference type="InterPro" id="IPR036291">
    <property type="entry name" value="NAD(P)-bd_dom_sf"/>
</dbReference>
<name>A0A1G1Z1Z3_9BACT</name>
<protein>
    <recommendedName>
        <fullName evidence="8">RCK N-terminal domain-containing protein</fullName>
    </recommendedName>
</protein>
<dbReference type="STRING" id="1797689.A3F24_03125"/>
<keyword evidence="4 7" id="KW-0812">Transmembrane</keyword>
<dbReference type="InterPro" id="IPR006153">
    <property type="entry name" value="Cation/H_exchanger_TM"/>
</dbReference>
<dbReference type="Gene3D" id="3.40.50.720">
    <property type="entry name" value="NAD(P)-binding Rossmann-like Domain"/>
    <property type="match status" value="1"/>
</dbReference>
<dbReference type="Proteomes" id="UP000178515">
    <property type="component" value="Unassembled WGS sequence"/>
</dbReference>
<keyword evidence="3" id="KW-0813">Transport</keyword>
<dbReference type="GO" id="GO:0006813">
    <property type="term" value="P:potassium ion transport"/>
    <property type="evidence" value="ECO:0007669"/>
    <property type="project" value="InterPro"/>
</dbReference>
<dbReference type="GO" id="GO:1902600">
    <property type="term" value="P:proton transmembrane transport"/>
    <property type="evidence" value="ECO:0007669"/>
    <property type="project" value="InterPro"/>
</dbReference>
<dbReference type="Pfam" id="PF00999">
    <property type="entry name" value="Na_H_Exchanger"/>
    <property type="match status" value="1"/>
</dbReference>
<dbReference type="InterPro" id="IPR038770">
    <property type="entry name" value="Na+/solute_symporter_sf"/>
</dbReference>
<evidence type="ECO:0000259" key="8">
    <source>
        <dbReference type="PROSITE" id="PS51201"/>
    </source>
</evidence>
<evidence type="ECO:0000256" key="3">
    <source>
        <dbReference type="ARBA" id="ARBA00022448"/>
    </source>
</evidence>
<gene>
    <name evidence="9" type="ORF">A3F24_03125</name>
</gene>
<dbReference type="PANTHER" id="PTHR42751:SF3">
    <property type="entry name" value="SODIUM_GLUTAMATE SYMPORTER"/>
    <property type="match status" value="1"/>
</dbReference>
<comment type="similarity">
    <text evidence="2">Belongs to the monovalent cation:proton antiporter 2 (CPA2) transporter (TC 2.A.37) family.</text>
</comment>
<feature type="transmembrane region" description="Helical" evidence="7">
    <location>
        <begin position="180"/>
        <end position="199"/>
    </location>
</feature>
<dbReference type="EMBL" id="MHIX01000038">
    <property type="protein sequence ID" value="OGY58665.1"/>
    <property type="molecule type" value="Genomic_DNA"/>
</dbReference>
<feature type="transmembrane region" description="Helical" evidence="7">
    <location>
        <begin position="332"/>
        <end position="352"/>
    </location>
</feature>
<feature type="transmembrane region" description="Helical" evidence="7">
    <location>
        <begin position="108"/>
        <end position="129"/>
    </location>
</feature>
<feature type="domain" description="RCK N-terminal" evidence="8">
    <location>
        <begin position="411"/>
        <end position="528"/>
    </location>
</feature>
<evidence type="ECO:0000256" key="2">
    <source>
        <dbReference type="ARBA" id="ARBA00005551"/>
    </source>
</evidence>
<feature type="transmembrane region" description="Helical" evidence="7">
    <location>
        <begin position="141"/>
        <end position="168"/>
    </location>
</feature>
<keyword evidence="6 7" id="KW-0472">Membrane</keyword>
<evidence type="ECO:0000256" key="1">
    <source>
        <dbReference type="ARBA" id="ARBA00004141"/>
    </source>
</evidence>
<feature type="transmembrane region" description="Helical" evidence="7">
    <location>
        <begin position="273"/>
        <end position="292"/>
    </location>
</feature>
<evidence type="ECO:0000256" key="6">
    <source>
        <dbReference type="ARBA" id="ARBA00023136"/>
    </source>
</evidence>
<evidence type="ECO:0000256" key="5">
    <source>
        <dbReference type="ARBA" id="ARBA00022989"/>
    </source>
</evidence>
<feature type="transmembrane region" description="Helical" evidence="7">
    <location>
        <begin position="6"/>
        <end position="24"/>
    </location>
</feature>
<sequence>MPIITEITLIVALAAFLSIIAHWLKQPTIIGYIAAGLLIGPLGFIELNNLEVVNSLAKIGIALLLFLVGLEINIKEIRSVGKAAVYTGLGQVIFTFLIGFGLAKILGFSLVVAAYIAIALTFSSTIIIIKLLSDKRELDTLYARIVVGLLLIQDLIAILALIILPGIVGDSQGNEGGVNWINLGMILIKGGALFGATLFIGKKVLPKLFDFISNSQETLFVASLAWGLGVAAIVASPLIGFSIEIGGFLAGLALASSGYHYQISARIKPLRDFFIILFFVILGSQMTIGGTTELIKPAIILSLFVLIGNPLIMLFIMGALGYRAHTSFKASITVAQISEFSLILAFLGLELGHLEESHVALITIVGLITIVVSSYLITHGDALYKILRKGLKIFEIRGKLIEKTGIVRGLKNHIVIIGADRMGSMIVETLKEKKANFVVIDFNPSVWERLKSERVPSIYGDANDEEIQEQAKLENARVIISTVPTLEDNLAILEYMKKNNPQSKVIMTAENSMRAKELYEEGADYVVIPQQMSGKYLAELVNDNGNITNLMKLRNHEK</sequence>
<evidence type="ECO:0000256" key="7">
    <source>
        <dbReference type="SAM" id="Phobius"/>
    </source>
</evidence>
<feature type="transmembrane region" description="Helical" evidence="7">
    <location>
        <begin position="84"/>
        <end position="102"/>
    </location>
</feature>
<accession>A0A1G1Z1Z3</accession>
<dbReference type="Gene3D" id="1.20.1530.20">
    <property type="match status" value="1"/>
</dbReference>
<keyword evidence="5 7" id="KW-1133">Transmembrane helix</keyword>
<dbReference type="GO" id="GO:0016020">
    <property type="term" value="C:membrane"/>
    <property type="evidence" value="ECO:0007669"/>
    <property type="project" value="UniProtKB-SubCell"/>
</dbReference>
<dbReference type="GO" id="GO:0015297">
    <property type="term" value="F:antiporter activity"/>
    <property type="evidence" value="ECO:0007669"/>
    <property type="project" value="InterPro"/>
</dbReference>
<feature type="transmembrane region" description="Helical" evidence="7">
    <location>
        <begin position="53"/>
        <end position="72"/>
    </location>
</feature>
<feature type="transmembrane region" description="Helical" evidence="7">
    <location>
        <begin position="298"/>
        <end position="320"/>
    </location>
</feature>
<dbReference type="InterPro" id="IPR003148">
    <property type="entry name" value="RCK_N"/>
</dbReference>
<dbReference type="PANTHER" id="PTHR42751">
    <property type="entry name" value="SODIUM/HYDROGEN EXCHANGER FAMILY/TRKA DOMAIN PROTEIN"/>
    <property type="match status" value="1"/>
</dbReference>
<dbReference type="SUPFAM" id="SSF51735">
    <property type="entry name" value="NAD(P)-binding Rossmann-fold domains"/>
    <property type="match status" value="1"/>
</dbReference>